<evidence type="ECO:0008006" key="3">
    <source>
        <dbReference type="Google" id="ProtNLM"/>
    </source>
</evidence>
<organism evidence="1 2">
    <name type="scientific">Pseudomonas sichuanensis</name>
    <dbReference type="NCBI Taxonomy" id="2213015"/>
    <lineage>
        <taxon>Bacteria</taxon>
        <taxon>Pseudomonadati</taxon>
        <taxon>Pseudomonadota</taxon>
        <taxon>Gammaproteobacteria</taxon>
        <taxon>Pseudomonadales</taxon>
        <taxon>Pseudomonadaceae</taxon>
        <taxon>Pseudomonas</taxon>
    </lineage>
</organism>
<dbReference type="Proteomes" id="UP001424532">
    <property type="component" value="Unassembled WGS sequence"/>
</dbReference>
<gene>
    <name evidence="1" type="ORF">ABFE88_17475</name>
</gene>
<evidence type="ECO:0000313" key="1">
    <source>
        <dbReference type="EMBL" id="MEN8641442.1"/>
    </source>
</evidence>
<name>A0ABV0DJC3_9PSED</name>
<evidence type="ECO:0000313" key="2">
    <source>
        <dbReference type="Proteomes" id="UP001424532"/>
    </source>
</evidence>
<accession>A0ABV0DJC3</accession>
<keyword evidence="2" id="KW-1185">Reference proteome</keyword>
<protein>
    <recommendedName>
        <fullName evidence="3">Ig-like domain-containing protein</fullName>
    </recommendedName>
</protein>
<dbReference type="EMBL" id="JBDLYL010000018">
    <property type="protein sequence ID" value="MEN8641442.1"/>
    <property type="molecule type" value="Genomic_DNA"/>
</dbReference>
<proteinExistence type="predicted"/>
<reference evidence="1 2" key="1">
    <citation type="submission" date="2024-05" db="EMBL/GenBank/DDBJ databases">
        <title>Sequence of Lycoming College course isolates.</title>
        <authorList>
            <person name="Reigle C.A."/>
            <person name="Newman J.D."/>
        </authorList>
    </citation>
    <scope>NUCLEOTIDE SEQUENCE [LARGE SCALE GENOMIC DNA]</scope>
    <source>
        <strain evidence="1 2">CAR-09</strain>
    </source>
</reference>
<dbReference type="RefSeq" id="WP_347150786.1">
    <property type="nucleotide sequence ID" value="NZ_JBDLYL010000018.1"/>
</dbReference>
<sequence>MNMSPTGPGIKAVAELYFTDLNDSPANPRLGIGYELLKSPIRLHAAMPTTPRIGDLAILYWNSQQVDRIDINAGNIGNPRLEFSVPTFYIQPPQGSVYYEYTDTNSGSTTPSPTRSIAVNTLVPGGPGPDLNPPFNDNLQACVVTPNPVTSLTATVTVQVPQWLNKEVGDELVVTWGSIPVAHPKVTNPAGGETVTIPVDVLMQAGTQPSLSVFYEIRDRVDNYSRLARSTLVRVELPAPVVMANGSAVTLIDLNGLNLLEASIPNYGTQPGDSVTVVWSGVVPRQKTEQVVVIGPLRISLDLAWAQENKDKPVTVSYVVTRSGRTMSSSTVPLQVVESDDGIFLPPPRSTTWSTSIRSTTTGCWITAVARPPSPCPLIPA</sequence>
<comment type="caution">
    <text evidence="1">The sequence shown here is derived from an EMBL/GenBank/DDBJ whole genome shotgun (WGS) entry which is preliminary data.</text>
</comment>